<accession>A0A0V0RN27</accession>
<proteinExistence type="predicted"/>
<dbReference type="EMBL" id="JYDL01000121">
    <property type="protein sequence ID" value="KRX15854.1"/>
    <property type="molecule type" value="Genomic_DNA"/>
</dbReference>
<sequence length="102" mass="11973">MSQNKKSSSITQPISLLLSHLPSIKFILCFIFKFKCNENNTGIYNKCNIFLKCLQKMKRIFSKIDFNFLIVCLQWKEANTQTCKGFPMKKINFKYCVVLAYL</sequence>
<reference evidence="1 2" key="1">
    <citation type="submission" date="2015-01" db="EMBL/GenBank/DDBJ databases">
        <title>Evolution of Trichinella species and genotypes.</title>
        <authorList>
            <person name="Korhonen P.K."/>
            <person name="Edoardo P."/>
            <person name="Giuseppe L.R."/>
            <person name="Gasser R.B."/>
        </authorList>
    </citation>
    <scope>NUCLEOTIDE SEQUENCE [LARGE SCALE GENOMIC DNA]</scope>
    <source>
        <strain evidence="1">ISS37</strain>
    </source>
</reference>
<evidence type="ECO:0000313" key="1">
    <source>
        <dbReference type="EMBL" id="KRX15854.1"/>
    </source>
</evidence>
<evidence type="ECO:0000313" key="2">
    <source>
        <dbReference type="Proteomes" id="UP000054630"/>
    </source>
</evidence>
<protein>
    <submittedName>
        <fullName evidence="1">Uncharacterized protein</fullName>
    </submittedName>
</protein>
<name>A0A0V0RN27_9BILA</name>
<gene>
    <name evidence="1" type="ORF">T07_7373</name>
</gene>
<keyword evidence="2" id="KW-1185">Reference proteome</keyword>
<dbReference type="Proteomes" id="UP000054630">
    <property type="component" value="Unassembled WGS sequence"/>
</dbReference>
<organism evidence="1 2">
    <name type="scientific">Trichinella nelsoni</name>
    <dbReference type="NCBI Taxonomy" id="6336"/>
    <lineage>
        <taxon>Eukaryota</taxon>
        <taxon>Metazoa</taxon>
        <taxon>Ecdysozoa</taxon>
        <taxon>Nematoda</taxon>
        <taxon>Enoplea</taxon>
        <taxon>Dorylaimia</taxon>
        <taxon>Trichinellida</taxon>
        <taxon>Trichinellidae</taxon>
        <taxon>Trichinella</taxon>
    </lineage>
</organism>
<comment type="caution">
    <text evidence="1">The sequence shown here is derived from an EMBL/GenBank/DDBJ whole genome shotgun (WGS) entry which is preliminary data.</text>
</comment>
<dbReference type="AlphaFoldDB" id="A0A0V0RN27"/>